<dbReference type="InterPro" id="IPR000551">
    <property type="entry name" value="MerR-type_HTH_dom"/>
</dbReference>
<dbReference type="GO" id="GO:0046689">
    <property type="term" value="P:response to mercury ion"/>
    <property type="evidence" value="ECO:0007669"/>
    <property type="project" value="UniProtKB-KW"/>
</dbReference>
<dbReference type="PANTHER" id="PTHR30204:SF94">
    <property type="entry name" value="HEAVY METAL-DEPENDENT TRANSCRIPTIONAL REGULATOR HI_0293-RELATED"/>
    <property type="match status" value="1"/>
</dbReference>
<dbReference type="AlphaFoldDB" id="A0A9X3WK98"/>
<comment type="function">
    <text evidence="7">Mediates the mercuric-dependent induction of mercury resistance operon. In the absence of mercury MerR represses transcription by binding tightly to the mer operator region; when mercury is present the dimeric complex binds a single ion and becomes a potent transcriptional activator, while remaining bound to the mer site.</text>
</comment>
<feature type="domain" description="HTH merR-type" evidence="8">
    <location>
        <begin position="3"/>
        <end position="72"/>
    </location>
</feature>
<dbReference type="PROSITE" id="PS00552">
    <property type="entry name" value="HTH_MERR_1"/>
    <property type="match status" value="1"/>
</dbReference>
<name>A0A9X3WK98_9BACI</name>
<evidence type="ECO:0000313" key="9">
    <source>
        <dbReference type="EMBL" id="MDC3418636.1"/>
    </source>
</evidence>
<protein>
    <recommendedName>
        <fullName evidence="1">Mercuric resistance operon regulatory protein</fullName>
    </recommendedName>
</protein>
<dbReference type="EMBL" id="JAMQKC010000037">
    <property type="protein sequence ID" value="MDC3418636.1"/>
    <property type="molecule type" value="Genomic_DNA"/>
</dbReference>
<dbReference type="PRINTS" id="PR00040">
    <property type="entry name" value="HTHMERR"/>
</dbReference>
<proteinExistence type="predicted"/>
<organism evidence="9 10">
    <name type="scientific">Aquibacillus salsiterrae</name>
    <dbReference type="NCBI Taxonomy" id="2950439"/>
    <lineage>
        <taxon>Bacteria</taxon>
        <taxon>Bacillati</taxon>
        <taxon>Bacillota</taxon>
        <taxon>Bacilli</taxon>
        <taxon>Bacillales</taxon>
        <taxon>Bacillaceae</taxon>
        <taxon>Aquibacillus</taxon>
    </lineage>
</organism>
<evidence type="ECO:0000256" key="4">
    <source>
        <dbReference type="ARBA" id="ARBA00023015"/>
    </source>
</evidence>
<evidence type="ECO:0000256" key="2">
    <source>
        <dbReference type="ARBA" id="ARBA00022466"/>
    </source>
</evidence>
<accession>A0A9X3WK98</accession>
<dbReference type="GO" id="GO:0045340">
    <property type="term" value="F:mercury ion binding"/>
    <property type="evidence" value="ECO:0007669"/>
    <property type="project" value="InterPro"/>
</dbReference>
<dbReference type="Proteomes" id="UP001145069">
    <property type="component" value="Unassembled WGS sequence"/>
</dbReference>
<evidence type="ECO:0000256" key="6">
    <source>
        <dbReference type="ARBA" id="ARBA00023163"/>
    </source>
</evidence>
<dbReference type="SUPFAM" id="SSF46955">
    <property type="entry name" value="Putative DNA-binding domain"/>
    <property type="match status" value="1"/>
</dbReference>
<dbReference type="Pfam" id="PF13411">
    <property type="entry name" value="MerR_1"/>
    <property type="match status" value="1"/>
</dbReference>
<dbReference type="GO" id="GO:0003677">
    <property type="term" value="F:DNA binding"/>
    <property type="evidence" value="ECO:0007669"/>
    <property type="project" value="UniProtKB-KW"/>
</dbReference>
<dbReference type="PROSITE" id="PS50937">
    <property type="entry name" value="HTH_MERR_2"/>
    <property type="match status" value="1"/>
</dbReference>
<keyword evidence="2" id="KW-0475">Mercuric resistance</keyword>
<dbReference type="Gene3D" id="1.10.1660.10">
    <property type="match status" value="1"/>
</dbReference>
<dbReference type="RefSeq" id="WP_272447705.1">
    <property type="nucleotide sequence ID" value="NZ_JAMQKC010000037.1"/>
</dbReference>
<evidence type="ECO:0000256" key="1">
    <source>
        <dbReference type="ARBA" id="ARBA00017146"/>
    </source>
</evidence>
<keyword evidence="3" id="KW-0476">Mercury</keyword>
<dbReference type="CDD" id="cd04783">
    <property type="entry name" value="HTH_MerR1"/>
    <property type="match status" value="1"/>
</dbReference>
<keyword evidence="5" id="KW-0238">DNA-binding</keyword>
<dbReference type="SMART" id="SM00422">
    <property type="entry name" value="HTH_MERR"/>
    <property type="match status" value="1"/>
</dbReference>
<evidence type="ECO:0000256" key="5">
    <source>
        <dbReference type="ARBA" id="ARBA00023125"/>
    </source>
</evidence>
<evidence type="ECO:0000256" key="7">
    <source>
        <dbReference type="ARBA" id="ARBA00024874"/>
    </source>
</evidence>
<evidence type="ECO:0000313" key="10">
    <source>
        <dbReference type="Proteomes" id="UP001145069"/>
    </source>
</evidence>
<gene>
    <name evidence="9" type="ORF">NC799_17400</name>
</gene>
<keyword evidence="6" id="KW-0804">Transcription</keyword>
<dbReference type="PANTHER" id="PTHR30204">
    <property type="entry name" value="REDOX-CYCLING DRUG-SENSING TRANSCRIPTIONAL ACTIVATOR SOXR"/>
    <property type="match status" value="1"/>
</dbReference>
<keyword evidence="4" id="KW-0805">Transcription regulation</keyword>
<evidence type="ECO:0000256" key="3">
    <source>
        <dbReference type="ARBA" id="ARBA00022914"/>
    </source>
</evidence>
<sequence>MKGLSTSEVAKECDVNVETIRYYERRNLIPEVPRTESGYRVFSTDIVDRIKFIKRAQQLDFSLTEIKKLIGITENDSSFTAQEIQQFAENKLAEIESKISGLKNVQSILHDLLERCSGKGSICECPIIQSLSVDGNKQP</sequence>
<comment type="caution">
    <text evidence="9">The sequence shown here is derived from an EMBL/GenBank/DDBJ whole genome shotgun (WGS) entry which is preliminary data.</text>
</comment>
<dbReference type="InterPro" id="IPR047057">
    <property type="entry name" value="MerR_fam"/>
</dbReference>
<reference evidence="9" key="1">
    <citation type="submission" date="2022-06" db="EMBL/GenBank/DDBJ databases">
        <title>Aquibacillus sp. a new bacterium isolated from soil saline samples.</title>
        <authorList>
            <person name="Galisteo C."/>
            <person name="De La Haba R."/>
            <person name="Sanchez-Porro C."/>
            <person name="Ventosa A."/>
        </authorList>
    </citation>
    <scope>NUCLEOTIDE SEQUENCE</scope>
    <source>
        <strain evidence="9">3ASR75-54</strain>
    </source>
</reference>
<dbReference type="GO" id="GO:0003700">
    <property type="term" value="F:DNA-binding transcription factor activity"/>
    <property type="evidence" value="ECO:0007669"/>
    <property type="project" value="InterPro"/>
</dbReference>
<keyword evidence="10" id="KW-1185">Reference proteome</keyword>
<evidence type="ECO:0000259" key="8">
    <source>
        <dbReference type="PROSITE" id="PS50937"/>
    </source>
</evidence>
<dbReference type="InterPro" id="IPR011794">
    <property type="entry name" value="MerR"/>
</dbReference>
<dbReference type="InterPro" id="IPR009061">
    <property type="entry name" value="DNA-bd_dom_put_sf"/>
</dbReference>